<evidence type="ECO:0000313" key="2">
    <source>
        <dbReference type="Proteomes" id="UP000046395"/>
    </source>
</evidence>
<accession>A0A5S6QNU7</accession>
<dbReference type="AlphaFoldDB" id="A0A5S6QNU7"/>
<organism evidence="2 3">
    <name type="scientific">Trichuris muris</name>
    <name type="common">Mouse whipworm</name>
    <dbReference type="NCBI Taxonomy" id="70415"/>
    <lineage>
        <taxon>Eukaryota</taxon>
        <taxon>Metazoa</taxon>
        <taxon>Ecdysozoa</taxon>
        <taxon>Nematoda</taxon>
        <taxon>Enoplea</taxon>
        <taxon>Dorylaimia</taxon>
        <taxon>Trichinellida</taxon>
        <taxon>Trichuridae</taxon>
        <taxon>Trichuris</taxon>
    </lineage>
</organism>
<evidence type="ECO:0000313" key="3">
    <source>
        <dbReference type="WBParaSite" id="TMUE_2000009026.1"/>
    </source>
</evidence>
<dbReference type="WBParaSite" id="TMUE_2000009026.1">
    <property type="protein sequence ID" value="TMUE_2000009026.1"/>
    <property type="gene ID" value="WBGene00300494"/>
</dbReference>
<reference evidence="3" key="1">
    <citation type="submission" date="2019-12" db="UniProtKB">
        <authorList>
            <consortium name="WormBaseParasite"/>
        </authorList>
    </citation>
    <scope>IDENTIFICATION</scope>
</reference>
<name>A0A5S6QNU7_TRIMR</name>
<keyword evidence="2" id="KW-1185">Reference proteome</keyword>
<evidence type="ECO:0000256" key="1">
    <source>
        <dbReference type="SAM" id="MobiDB-lite"/>
    </source>
</evidence>
<feature type="region of interest" description="Disordered" evidence="1">
    <location>
        <begin position="57"/>
        <end position="102"/>
    </location>
</feature>
<dbReference type="Proteomes" id="UP000046395">
    <property type="component" value="Unassembled WGS sequence"/>
</dbReference>
<protein>
    <submittedName>
        <fullName evidence="3">Uncharacterized protein</fullName>
    </submittedName>
</protein>
<proteinExistence type="predicted"/>
<sequence length="115" mass="12739">MRQRNLKYASLPTRAYDESMGTLRSLSKPCKRACRQVRAVPLKRNTSKRAADAFAHCEGIRPPSGGELRTPVEAVERNRKAPKPRRGAGSRPSKVEQVLKGASHVACRLDKTEDA</sequence>